<reference evidence="1 2" key="1">
    <citation type="submission" date="2016-07" db="EMBL/GenBank/DDBJ databases">
        <title>Draft genome of the white-rot fungus Obba rivulosa 3A-2.</title>
        <authorList>
            <consortium name="DOE Joint Genome Institute"/>
            <person name="Miettinen O."/>
            <person name="Riley R."/>
            <person name="Acob R."/>
            <person name="Barry K."/>
            <person name="Cullen D."/>
            <person name="De Vries R."/>
            <person name="Hainaut M."/>
            <person name="Hatakka A."/>
            <person name="Henrissat B."/>
            <person name="Hilden K."/>
            <person name="Kuo R."/>
            <person name="Labutti K."/>
            <person name="Lipzen A."/>
            <person name="Makela M.R."/>
            <person name="Sandor L."/>
            <person name="Spatafora J.W."/>
            <person name="Grigoriev I.V."/>
            <person name="Hibbett D.S."/>
        </authorList>
    </citation>
    <scope>NUCLEOTIDE SEQUENCE [LARGE SCALE GENOMIC DNA]</scope>
    <source>
        <strain evidence="1 2">3A-2</strain>
    </source>
</reference>
<organism evidence="1 2">
    <name type="scientific">Obba rivulosa</name>
    <dbReference type="NCBI Taxonomy" id="1052685"/>
    <lineage>
        <taxon>Eukaryota</taxon>
        <taxon>Fungi</taxon>
        <taxon>Dikarya</taxon>
        <taxon>Basidiomycota</taxon>
        <taxon>Agaricomycotina</taxon>
        <taxon>Agaricomycetes</taxon>
        <taxon>Polyporales</taxon>
        <taxon>Gelatoporiaceae</taxon>
        <taxon>Obba</taxon>
    </lineage>
</organism>
<dbReference type="EMBL" id="KV722939">
    <property type="protein sequence ID" value="OCH83607.1"/>
    <property type="molecule type" value="Genomic_DNA"/>
</dbReference>
<name>A0A8E2DEE9_9APHY</name>
<accession>A0A8E2DEE9</accession>
<evidence type="ECO:0000313" key="2">
    <source>
        <dbReference type="Proteomes" id="UP000250043"/>
    </source>
</evidence>
<dbReference type="AlphaFoldDB" id="A0A8E2DEE9"/>
<dbReference type="SUPFAM" id="SSF51197">
    <property type="entry name" value="Clavaminate synthase-like"/>
    <property type="match status" value="1"/>
</dbReference>
<keyword evidence="2" id="KW-1185">Reference proteome</keyword>
<dbReference type="Proteomes" id="UP000250043">
    <property type="component" value="Unassembled WGS sequence"/>
</dbReference>
<dbReference type="Gene3D" id="2.60.120.650">
    <property type="entry name" value="Cupin"/>
    <property type="match status" value="1"/>
</dbReference>
<dbReference type="OrthoDB" id="4161428at2759"/>
<protein>
    <recommendedName>
        <fullName evidence="3">JmjC domain-containing protein</fullName>
    </recommendedName>
</protein>
<evidence type="ECO:0008006" key="3">
    <source>
        <dbReference type="Google" id="ProtNLM"/>
    </source>
</evidence>
<gene>
    <name evidence="1" type="ORF">OBBRIDRAFT_547796</name>
</gene>
<sequence>MPKFVHPDNFMRRFFALLHHAGMLTYPHHDADGDGTAVIVLSGAKLWAVINPKPGYDCMSRSDVDSLFLSVAEWGSQGMPIDSDKWDIEVIHAVPGDLIIQPPGQLHAVYTPVASVTVGGHFYSYDSMHLTELSRFIDHTHGETLTNEVHYHSKDSIMRLVLALPQITPKRSESHRPLYFDS</sequence>
<evidence type="ECO:0000313" key="1">
    <source>
        <dbReference type="EMBL" id="OCH83607.1"/>
    </source>
</evidence>
<proteinExistence type="predicted"/>